<dbReference type="AlphaFoldDB" id="A0A645FTE9"/>
<evidence type="ECO:0000313" key="1">
    <source>
        <dbReference type="EMBL" id="MPN17731.1"/>
    </source>
</evidence>
<protein>
    <submittedName>
        <fullName evidence="1">Uncharacterized protein</fullName>
    </submittedName>
</protein>
<sequence>MQSARRQRHAGLNRLWIGTDFAVTAPRAGNDAMTSTPLSPQAQVRRALAGLDLSAHVDDLVANAMGSALPAQWKAQTRVLEDNR</sequence>
<proteinExistence type="predicted"/>
<dbReference type="EMBL" id="VSSQ01064920">
    <property type="protein sequence ID" value="MPN17731.1"/>
    <property type="molecule type" value="Genomic_DNA"/>
</dbReference>
<organism evidence="1">
    <name type="scientific">bioreactor metagenome</name>
    <dbReference type="NCBI Taxonomy" id="1076179"/>
    <lineage>
        <taxon>unclassified sequences</taxon>
        <taxon>metagenomes</taxon>
        <taxon>ecological metagenomes</taxon>
    </lineage>
</organism>
<accession>A0A645FTE9</accession>
<name>A0A645FTE9_9ZZZZ</name>
<comment type="caution">
    <text evidence="1">The sequence shown here is derived from an EMBL/GenBank/DDBJ whole genome shotgun (WGS) entry which is preliminary data.</text>
</comment>
<gene>
    <name evidence="1" type="ORF">SDC9_165086</name>
</gene>
<reference evidence="1" key="1">
    <citation type="submission" date="2019-08" db="EMBL/GenBank/DDBJ databases">
        <authorList>
            <person name="Kucharzyk K."/>
            <person name="Murdoch R.W."/>
            <person name="Higgins S."/>
            <person name="Loffler F."/>
        </authorList>
    </citation>
    <scope>NUCLEOTIDE SEQUENCE</scope>
</reference>